<evidence type="ECO:0000313" key="17">
    <source>
        <dbReference type="Proteomes" id="UP000816034"/>
    </source>
</evidence>
<name>A0AA88GWH3_NAELO</name>
<accession>A0AA88GWH3</accession>
<comment type="catalytic activity">
    <reaction evidence="12 13">
        <text>DNA(n) + a 2'-deoxyribonucleoside 5'-triphosphate = DNA(n+1) + diphosphate</text>
        <dbReference type="Rhea" id="RHEA:22508"/>
        <dbReference type="Rhea" id="RHEA-COMP:17339"/>
        <dbReference type="Rhea" id="RHEA-COMP:17340"/>
        <dbReference type="ChEBI" id="CHEBI:33019"/>
        <dbReference type="ChEBI" id="CHEBI:61560"/>
        <dbReference type="ChEBI" id="CHEBI:173112"/>
        <dbReference type="EC" id="2.7.7.49"/>
    </reaction>
</comment>
<dbReference type="Gene3D" id="3.30.70.2630">
    <property type="match status" value="1"/>
</dbReference>
<dbReference type="Gene3D" id="1.10.132.70">
    <property type="match status" value="1"/>
</dbReference>
<gene>
    <name evidence="16" type="ORF">C9374_001721</name>
</gene>
<feature type="compositionally biased region" description="Low complexity" evidence="14">
    <location>
        <begin position="1341"/>
        <end position="1352"/>
    </location>
</feature>
<organism evidence="16 17">
    <name type="scientific">Naegleria lovaniensis</name>
    <name type="common">Amoeba</name>
    <dbReference type="NCBI Taxonomy" id="51637"/>
    <lineage>
        <taxon>Eukaryota</taxon>
        <taxon>Discoba</taxon>
        <taxon>Heterolobosea</taxon>
        <taxon>Tetramitia</taxon>
        <taxon>Eutetramitia</taxon>
        <taxon>Vahlkampfiidae</taxon>
        <taxon>Naegleria</taxon>
    </lineage>
</organism>
<evidence type="ECO:0000259" key="15">
    <source>
        <dbReference type="PROSITE" id="PS50878"/>
    </source>
</evidence>
<dbReference type="InterPro" id="IPR000477">
    <property type="entry name" value="RT_dom"/>
</dbReference>
<dbReference type="PANTHER" id="PTHR12066">
    <property type="entry name" value="TELOMERASE REVERSE TRANSCRIPTASE"/>
    <property type="match status" value="1"/>
</dbReference>
<evidence type="ECO:0000256" key="1">
    <source>
        <dbReference type="ARBA" id="ARBA00008001"/>
    </source>
</evidence>
<evidence type="ECO:0000256" key="10">
    <source>
        <dbReference type="ARBA" id="ARBA00022918"/>
    </source>
</evidence>
<dbReference type="InterPro" id="IPR049139">
    <property type="entry name" value="TERT_C"/>
</dbReference>
<dbReference type="GO" id="GO:0000781">
    <property type="term" value="C:chromosome, telomeric region"/>
    <property type="evidence" value="ECO:0007669"/>
    <property type="project" value="UniProtKB-SubCell"/>
</dbReference>
<evidence type="ECO:0000256" key="13">
    <source>
        <dbReference type="RuleBase" id="RU365061"/>
    </source>
</evidence>
<evidence type="ECO:0000256" key="8">
    <source>
        <dbReference type="ARBA" id="ARBA00022842"/>
    </source>
</evidence>
<dbReference type="GO" id="GO:0042162">
    <property type="term" value="F:telomeric DNA binding"/>
    <property type="evidence" value="ECO:0007669"/>
    <property type="project" value="TreeGrafter"/>
</dbReference>
<evidence type="ECO:0000256" key="3">
    <source>
        <dbReference type="ARBA" id="ARBA00016182"/>
    </source>
</evidence>
<evidence type="ECO:0000256" key="6">
    <source>
        <dbReference type="ARBA" id="ARBA00022695"/>
    </source>
</evidence>
<feature type="region of interest" description="Disordered" evidence="14">
    <location>
        <begin position="481"/>
        <end position="501"/>
    </location>
</feature>
<comment type="caution">
    <text evidence="16">The sequence shown here is derived from an EMBL/GenBank/DDBJ whole genome shotgun (WGS) entry which is preliminary data.</text>
</comment>
<evidence type="ECO:0000256" key="5">
    <source>
        <dbReference type="ARBA" id="ARBA00022679"/>
    </source>
</evidence>
<protein>
    <recommendedName>
        <fullName evidence="3 13">Telomerase reverse transcriptase</fullName>
        <ecNumber evidence="2 13">2.7.7.49</ecNumber>
    </recommendedName>
    <alternativeName>
        <fullName evidence="13">Telomerase catalytic subunit</fullName>
    </alternativeName>
</protein>
<feature type="region of interest" description="Disordered" evidence="14">
    <location>
        <begin position="1368"/>
        <end position="1409"/>
    </location>
</feature>
<feature type="compositionally biased region" description="Low complexity" evidence="14">
    <location>
        <begin position="1368"/>
        <end position="1387"/>
    </location>
</feature>
<keyword evidence="7 13" id="KW-0479">Metal-binding</keyword>
<keyword evidence="8 13" id="KW-0460">Magnesium</keyword>
<feature type="region of interest" description="Disordered" evidence="14">
    <location>
        <begin position="1"/>
        <end position="36"/>
    </location>
</feature>
<feature type="region of interest" description="Disordered" evidence="14">
    <location>
        <begin position="1519"/>
        <end position="1540"/>
    </location>
</feature>
<evidence type="ECO:0000256" key="14">
    <source>
        <dbReference type="SAM" id="MobiDB-lite"/>
    </source>
</evidence>
<dbReference type="GO" id="GO:0003720">
    <property type="term" value="F:telomerase activity"/>
    <property type="evidence" value="ECO:0007669"/>
    <property type="project" value="InterPro"/>
</dbReference>
<dbReference type="Pfam" id="PF21399">
    <property type="entry name" value="TERT_C"/>
    <property type="match status" value="1"/>
</dbReference>
<evidence type="ECO:0000256" key="9">
    <source>
        <dbReference type="ARBA" id="ARBA00022895"/>
    </source>
</evidence>
<dbReference type="InterPro" id="IPR021891">
    <property type="entry name" value="Telomerase_RBD"/>
</dbReference>
<keyword evidence="6 13" id="KW-0548">Nucleotidyltransferase</keyword>
<evidence type="ECO:0000256" key="7">
    <source>
        <dbReference type="ARBA" id="ARBA00022723"/>
    </source>
</evidence>
<dbReference type="SMART" id="SM00975">
    <property type="entry name" value="Telomerase_RBD"/>
    <property type="match status" value="1"/>
</dbReference>
<feature type="domain" description="Reverse transcriptase" evidence="15">
    <location>
        <begin position="1015"/>
        <end position="1671"/>
    </location>
</feature>
<keyword evidence="10 13" id="KW-0695">RNA-directed DNA polymerase</keyword>
<keyword evidence="5 13" id="KW-0808">Transferase</keyword>
<evidence type="ECO:0000256" key="2">
    <source>
        <dbReference type="ARBA" id="ARBA00012493"/>
    </source>
</evidence>
<dbReference type="GO" id="GO:0046872">
    <property type="term" value="F:metal ion binding"/>
    <property type="evidence" value="ECO:0007669"/>
    <property type="project" value="UniProtKB-KW"/>
</dbReference>
<reference evidence="16 17" key="1">
    <citation type="journal article" date="2018" name="BMC Genomics">
        <title>The genome of Naegleria lovaniensis, the basis for a comparative approach to unravel pathogenicity factors of the human pathogenic amoeba N. fowleri.</title>
        <authorList>
            <person name="Liechti N."/>
            <person name="Schurch N."/>
            <person name="Bruggmann R."/>
            <person name="Wittwer M."/>
        </authorList>
    </citation>
    <scope>NUCLEOTIDE SEQUENCE [LARGE SCALE GENOMIC DNA]</scope>
    <source>
        <strain evidence="16 17">ATCC 30569</strain>
    </source>
</reference>
<comment type="similarity">
    <text evidence="1 13">Belongs to the reverse transcriptase family. Telomerase subfamily.</text>
</comment>
<sequence>MMHQVEHSKTTNVSPNHKRPFHRDDDESCNDEEEEDGINHLDDLSEMSLMNRSNQLFLNDNSSNMNRIAKEHNNHEGSSSSSVPMMMANNHESTILEPPRKKKISHSHSDHHNNNNYPISSSIHENQQESSHREHMMTLPNHKFQKLFSQPNSIFQLIFKNQWKTLYEFIEELFSKYSWIHSTSEISQHISSIHDTQQFEKISQPSTTISLKQRLQHLSPKYIQMLNQHFIAIPPDAPNLELTLSKAALEYSQECSSVRVPSLMSDHPSVRVPSLRDESSILLSNPHFHLSFRQTCNISELVDRIIESIFAETSSQNEKPKHVLCFGFAKIRPNAAHGISTMTTVQSFFPNSIIDIVKSQEWEILLSLVGDCVMSYILRYCIVLKGTIPRNSFLQICGKPLYHYCQNLKEKKKPLAAHSLKLFQEFEEIMKDERELYNENDHLRNSQVMMMNVRSDIHELDHHHSSSSNSHSLFKKLSTLSHEKEEEELEEEMHEQDDHDPSKPLLLVSESALHSLFLDELEDQQHLIVNPIHTTTTTTTTKTTTETQDDRMVLEFHDEHVEDDHVVMHVIPPRRQRRHQRQRNGNDTYSISECFIPRQVMFYSNKKTPVLGFPQKHMFNTMERSIEGAKKLFNFIFYGKREQPDKRHVKGYGFLLELLLEMKHCQVKHLKSTPYRLSHYCPLKRIQKKKIISNTISISHAEQPLLYKKIEDKNINKHGSSNMVLRMEQLLCTQEENDGTMMVMDTLNSSRTVRDDDADTNSNSRNITIAPQIESEVMLNSSEQFENLVNMTQSYDKVSQFIKSTCKKLIPFELFGSQHNMNVIFHNIDRIVSLGRYETLTLHELMQNIKVNDMKWTIRNPSKNSTTAISTITAHSSHRSVDVLQFKKQTFMAQQFILFLFKHIIMVLLSTHFYITESDQHRTKLLYFRRETWEYINRVSWSKINNQDSSCDFLHGNQQEIVETMNRGNNLQQIETQQEPQQQKQQKQPQQPQQPQLLPQQDHTYSTLFKPIEKDLALQLLKKKSLPYTSVRLLPKQNTARPIINLGKRVMNSNAVSSTTTATTNTKNDFLNPNTSEFNSHSYSINSKLRDLLSVLKFETNRNPELLGSSVFNPLDMYKRLLPFVRMWKEQVHHVSEKLKIFENKENLMLLQQDQYSTPSNNDDDLHLNTQLLPLYIVKIDIKGAYDSIPHQKLFHLISNSIIREDEYISVKYHVIRPYIGKLISKYERVIMCPNQFMRFTKLLNSQLSHKYCKSIFIDQVSYTSVHSNDMNMLLKEHISQNLIKIKNEFYIQVIGIPQGSIVSPLLCSLLYADFERVCLSHDLPGMHSSGGNNGSGSGSGSSSTSHSDLKNSHSSSIVLSSLESMMIGTTSGSSSSTCSSSHNSTSRRNNHVGNTGSASASHSSQHDVNKDGTWNYFSNEDSTLKYFIHVLNSNAAASTTTLTTCESHERVDSSSTTLFTATSVHHDTATTTTTTATTTTSSHGTNFVLTPPISFMKRELVPLFSPIVEPLLHKSHLSTSTSNSSSMNDHHSNSSRTRQNGAQVLSLPQYLISSPPVVFQKEAGQILSPPPPLPQHEDTVSLSNSSNSSLVLVPSIGVLLRLIDDFLYITNNKNAAQYFLERMHTGNPEYGIKINPKKTKVNFETSVKLTSLTLCEYHAEHLIRWCGFNIDTQTLNITVDYSRYWDCHLKDKISRDCRTPGFNLCRKLKQTISWKCTPLVIDGTINSRFTCYLNVYQLFLFVAMKFHTTIRHKMKPQWDKKNLAHMKSAYNLCKTTISDIVGYMWICIQSRKKVIHKFGSFCELEKLYVQYLGVCAFHMILQRKHSHYVPFEILTQLRIVKRNLLASMEETGTKQLMKRVTERRFSTELLNHIQF</sequence>
<keyword evidence="9 13" id="KW-0779">Telomere</keyword>
<evidence type="ECO:0000256" key="4">
    <source>
        <dbReference type="ARBA" id="ARBA00022454"/>
    </source>
</evidence>
<feature type="compositionally biased region" description="Acidic residues" evidence="14">
    <location>
        <begin position="485"/>
        <end position="495"/>
    </location>
</feature>
<dbReference type="PANTHER" id="PTHR12066:SF0">
    <property type="entry name" value="TELOMERASE REVERSE TRANSCRIPTASE"/>
    <property type="match status" value="1"/>
</dbReference>
<feature type="compositionally biased region" description="Low complexity" evidence="14">
    <location>
        <begin position="1519"/>
        <end position="1528"/>
    </location>
</feature>
<comment type="function">
    <text evidence="13">Telomerase is a ribonucleoprotein enzyme essential for the replication of chromosome termini in most eukaryotes. It elongates telomeres. It is a reverse transcriptase that adds simple sequence repeats to chromosome ends by copying a template sequence within the RNA component of the enzyme.</text>
</comment>
<feature type="compositionally biased region" description="Acidic residues" evidence="14">
    <location>
        <begin position="26"/>
        <end position="36"/>
    </location>
</feature>
<proteinExistence type="inferred from homology"/>
<keyword evidence="11 13" id="KW-0539">Nucleus</keyword>
<dbReference type="InterPro" id="IPR003545">
    <property type="entry name" value="Telomerase_RT"/>
</dbReference>
<feature type="region of interest" description="Disordered" evidence="14">
    <location>
        <begin position="100"/>
        <end position="133"/>
    </location>
</feature>
<dbReference type="GO" id="GO:0070034">
    <property type="term" value="F:telomerase RNA binding"/>
    <property type="evidence" value="ECO:0007669"/>
    <property type="project" value="TreeGrafter"/>
</dbReference>
<comment type="subcellular location">
    <subcellularLocation>
        <location evidence="13">Nucleus</location>
    </subcellularLocation>
    <subcellularLocation>
        <location evidence="13">Chromosome</location>
        <location evidence="13">Telomere</location>
    </subcellularLocation>
</comment>
<dbReference type="Pfam" id="PF12009">
    <property type="entry name" value="Telomerase_RBD"/>
    <property type="match status" value="1"/>
</dbReference>
<dbReference type="Proteomes" id="UP000816034">
    <property type="component" value="Unassembled WGS sequence"/>
</dbReference>
<feature type="region of interest" description="Disordered" evidence="14">
    <location>
        <begin position="974"/>
        <end position="998"/>
    </location>
</feature>
<dbReference type="RefSeq" id="XP_044551381.1">
    <property type="nucleotide sequence ID" value="XM_044691060.1"/>
</dbReference>
<evidence type="ECO:0000256" key="12">
    <source>
        <dbReference type="ARBA" id="ARBA00048173"/>
    </source>
</evidence>
<evidence type="ECO:0000313" key="16">
    <source>
        <dbReference type="EMBL" id="KAG2387389.1"/>
    </source>
</evidence>
<dbReference type="CDD" id="cd01648">
    <property type="entry name" value="TERT"/>
    <property type="match status" value="1"/>
</dbReference>
<feature type="region of interest" description="Disordered" evidence="14">
    <location>
        <begin position="1329"/>
        <end position="1352"/>
    </location>
</feature>
<dbReference type="GeneID" id="68094177"/>
<dbReference type="GO" id="GO:0007004">
    <property type="term" value="P:telomere maintenance via telomerase"/>
    <property type="evidence" value="ECO:0007669"/>
    <property type="project" value="TreeGrafter"/>
</dbReference>
<keyword evidence="4 13" id="KW-0158">Chromosome</keyword>
<keyword evidence="17" id="KW-1185">Reference proteome</keyword>
<dbReference type="Gene3D" id="1.10.357.90">
    <property type="match status" value="1"/>
</dbReference>
<dbReference type="GO" id="GO:0000333">
    <property type="term" value="C:telomerase catalytic core complex"/>
    <property type="evidence" value="ECO:0007669"/>
    <property type="project" value="TreeGrafter"/>
</dbReference>
<dbReference type="EMBL" id="PYSW02000013">
    <property type="protein sequence ID" value="KAG2387389.1"/>
    <property type="molecule type" value="Genomic_DNA"/>
</dbReference>
<evidence type="ECO:0000256" key="11">
    <source>
        <dbReference type="ARBA" id="ARBA00023242"/>
    </source>
</evidence>
<dbReference type="PROSITE" id="PS50878">
    <property type="entry name" value="RT_POL"/>
    <property type="match status" value="1"/>
</dbReference>
<dbReference type="EC" id="2.7.7.49" evidence="2 13"/>
<feature type="compositionally biased region" description="Polar residues" evidence="14">
    <location>
        <begin position="1392"/>
        <end position="1404"/>
    </location>
</feature>